<proteinExistence type="predicted"/>
<keyword evidence="2" id="KW-1185">Reference proteome</keyword>
<protein>
    <submittedName>
        <fullName evidence="1">Uncharacterized protein</fullName>
    </submittedName>
</protein>
<evidence type="ECO:0000313" key="1">
    <source>
        <dbReference type="EMBL" id="KAL2741234.1"/>
    </source>
</evidence>
<comment type="caution">
    <text evidence="1">The sequence shown here is derived from an EMBL/GenBank/DDBJ whole genome shotgun (WGS) entry which is preliminary data.</text>
</comment>
<evidence type="ECO:0000313" key="2">
    <source>
        <dbReference type="Proteomes" id="UP001607303"/>
    </source>
</evidence>
<gene>
    <name evidence="1" type="ORF">V1477_010295</name>
</gene>
<dbReference type="AlphaFoldDB" id="A0ABD2C853"/>
<organism evidence="1 2">
    <name type="scientific">Vespula maculifrons</name>
    <name type="common">Eastern yellow jacket</name>
    <name type="synonym">Wasp</name>
    <dbReference type="NCBI Taxonomy" id="7453"/>
    <lineage>
        <taxon>Eukaryota</taxon>
        <taxon>Metazoa</taxon>
        <taxon>Ecdysozoa</taxon>
        <taxon>Arthropoda</taxon>
        <taxon>Hexapoda</taxon>
        <taxon>Insecta</taxon>
        <taxon>Pterygota</taxon>
        <taxon>Neoptera</taxon>
        <taxon>Endopterygota</taxon>
        <taxon>Hymenoptera</taxon>
        <taxon>Apocrita</taxon>
        <taxon>Aculeata</taxon>
        <taxon>Vespoidea</taxon>
        <taxon>Vespidae</taxon>
        <taxon>Vespinae</taxon>
        <taxon>Vespula</taxon>
    </lineage>
</organism>
<reference evidence="1 2" key="1">
    <citation type="journal article" date="2024" name="Ann. Entomol. Soc. Am.">
        <title>Genomic analyses of the southern and eastern yellowjacket wasps (Hymenoptera: Vespidae) reveal evolutionary signatures of social life.</title>
        <authorList>
            <person name="Catto M.A."/>
            <person name="Caine P.B."/>
            <person name="Orr S.E."/>
            <person name="Hunt B.G."/>
            <person name="Goodisman M.A.D."/>
        </authorList>
    </citation>
    <scope>NUCLEOTIDE SEQUENCE [LARGE SCALE GENOMIC DNA]</scope>
    <source>
        <strain evidence="1">232</strain>
        <tissue evidence="1">Head and thorax</tissue>
    </source>
</reference>
<dbReference type="Proteomes" id="UP001607303">
    <property type="component" value="Unassembled WGS sequence"/>
</dbReference>
<name>A0ABD2C853_VESMC</name>
<accession>A0ABD2C853</accession>
<dbReference type="EMBL" id="JAYRBN010000059">
    <property type="protein sequence ID" value="KAL2741234.1"/>
    <property type="molecule type" value="Genomic_DNA"/>
</dbReference>
<sequence length="100" mass="12179">MLASMKQIFVYRKVDIFFIKHYNNMHIKSALAVFVYTVQMRLEGRGINILNRSIWYNDVIFRDVFWEKNILNFLIFSSNKNIDVFQTLIRLFNQQTILFY</sequence>